<dbReference type="AlphaFoldDB" id="A0A1G2F2A5"/>
<evidence type="ECO:0000256" key="1">
    <source>
        <dbReference type="SAM" id="Phobius"/>
    </source>
</evidence>
<reference evidence="2 3" key="1">
    <citation type="journal article" date="2016" name="Nat. Commun.">
        <title>Thousands of microbial genomes shed light on interconnected biogeochemical processes in an aquifer system.</title>
        <authorList>
            <person name="Anantharaman K."/>
            <person name="Brown C.T."/>
            <person name="Hug L.A."/>
            <person name="Sharon I."/>
            <person name="Castelle C.J."/>
            <person name="Probst A.J."/>
            <person name="Thomas B.C."/>
            <person name="Singh A."/>
            <person name="Wilkins M.J."/>
            <person name="Karaoz U."/>
            <person name="Brodie E.L."/>
            <person name="Williams K.H."/>
            <person name="Hubbard S.S."/>
            <person name="Banfield J.F."/>
        </authorList>
    </citation>
    <scope>NUCLEOTIDE SEQUENCE [LARGE SCALE GENOMIC DNA]</scope>
</reference>
<sequence length="327" mass="36401">MISKDLIKYVKECRKKGFSDLDIRNALIEKGWNEKDVLEGLLSSMGPKKLPKWVSIVALVVVSFVIGGIVYAAIFAINDIQKTSAEVASMTQQIKEMGPQAKIKTYKDINFGFEVKYPTEFFQLDSANATLKHTLKNFHKYSLADGSDLGLADDIKIVFHKDITECDNSETTIKDIGTPFQIGGLEGIKYEMGAEGEGVVFYCVKNSQNKNIFFIERFFLSEAWSTELPNQSDYLSSARQEELFNQIISTFKFVSSTGTKSKGDFCGTSTQGSCDADAECMSGGCSGQVCQSENEEPAITTCEYRDCYNASTYGVRCKCINNKCQWQ</sequence>
<keyword evidence="1" id="KW-1133">Transmembrane helix</keyword>
<feature type="transmembrane region" description="Helical" evidence="1">
    <location>
        <begin position="53"/>
        <end position="77"/>
    </location>
</feature>
<evidence type="ECO:0000313" key="2">
    <source>
        <dbReference type="EMBL" id="OGZ31892.1"/>
    </source>
</evidence>
<keyword evidence="1" id="KW-0812">Transmembrane</keyword>
<dbReference type="Proteomes" id="UP000177810">
    <property type="component" value="Unassembled WGS sequence"/>
</dbReference>
<evidence type="ECO:0000313" key="3">
    <source>
        <dbReference type="Proteomes" id="UP000177810"/>
    </source>
</evidence>
<organism evidence="2 3">
    <name type="scientific">Candidatus Portnoybacteria bacterium RBG_13_40_8</name>
    <dbReference type="NCBI Taxonomy" id="1801990"/>
    <lineage>
        <taxon>Bacteria</taxon>
        <taxon>Candidatus Portnoyibacteriota</taxon>
    </lineage>
</organism>
<keyword evidence="1" id="KW-0472">Membrane</keyword>
<gene>
    <name evidence="2" type="ORF">A2V69_00565</name>
</gene>
<dbReference type="NCBIfam" id="TIGR04289">
    <property type="entry name" value="heavy_Cys"/>
    <property type="match status" value="1"/>
</dbReference>
<dbReference type="InterPro" id="IPR027553">
    <property type="entry name" value="Heavy_Cys"/>
</dbReference>
<dbReference type="STRING" id="1801990.A2V69_00565"/>
<comment type="caution">
    <text evidence="2">The sequence shown here is derived from an EMBL/GenBank/DDBJ whole genome shotgun (WGS) entry which is preliminary data.</text>
</comment>
<dbReference type="EMBL" id="MHMT01000030">
    <property type="protein sequence ID" value="OGZ31892.1"/>
    <property type="molecule type" value="Genomic_DNA"/>
</dbReference>
<accession>A0A1G2F2A5</accession>
<proteinExistence type="predicted"/>
<name>A0A1G2F2A5_9BACT</name>
<protein>
    <submittedName>
        <fullName evidence="2">Uncharacterized protein</fullName>
    </submittedName>
</protein>